<proteinExistence type="predicted"/>
<dbReference type="Proteomes" id="UP000663823">
    <property type="component" value="Unassembled WGS sequence"/>
</dbReference>
<dbReference type="PANTHER" id="PTHR23084">
    <property type="entry name" value="PHOSPHATIDYLINOSITOL-4-PHOSPHATE 5-KINASE RELATED"/>
    <property type="match status" value="1"/>
</dbReference>
<feature type="non-terminal residue" evidence="2">
    <location>
        <position position="1"/>
    </location>
</feature>
<accession>A0A819SVA5</accession>
<comment type="caution">
    <text evidence="2">The sequence shown here is derived from an EMBL/GenBank/DDBJ whole genome shotgun (WGS) entry which is preliminary data.</text>
</comment>
<dbReference type="Gene3D" id="2.20.110.10">
    <property type="entry name" value="Histone H3 K4-specific methyltransferase SET7/9 N-terminal domain"/>
    <property type="match status" value="2"/>
</dbReference>
<name>A0A819SVA5_9BILA</name>
<dbReference type="Pfam" id="PF02493">
    <property type="entry name" value="MORN"/>
    <property type="match status" value="4"/>
</dbReference>
<dbReference type="SMART" id="SM00698">
    <property type="entry name" value="MORN"/>
    <property type="match status" value="3"/>
</dbReference>
<dbReference type="InterPro" id="IPR003409">
    <property type="entry name" value="MORN"/>
</dbReference>
<evidence type="ECO:0000313" key="2">
    <source>
        <dbReference type="EMBL" id="CAF4067235.1"/>
    </source>
</evidence>
<sequence length="233" mass="26905">FIWWIIFLYKINQQVITFRIVNNEFLKKELTTEDFPGARKYARNWTSGDTVGHGVFTYEDGGRYEGNFKRRAGREGNGTFYFADGRKYVGSWMNNQPNGQGIFTWPDGNRYEGSFKDGKMHGNGVLYYTDGRKYIGIFVLSRCIHIGLDLYHYSFHQVEKAPGEPTLNIQDIIDNTQRPVREIMKLESITGEQGMLKCDCKQGCKTNKCKCKQANVLCNSRCHHALSCCNKRF</sequence>
<dbReference type="PANTHER" id="PTHR23084:SF263">
    <property type="entry name" value="MORN REPEAT-CONTAINING PROTEIN 1"/>
    <property type="match status" value="1"/>
</dbReference>
<keyword evidence="1" id="KW-0677">Repeat</keyword>
<reference evidence="2" key="1">
    <citation type="submission" date="2021-02" db="EMBL/GenBank/DDBJ databases">
        <authorList>
            <person name="Nowell W R."/>
        </authorList>
    </citation>
    <scope>NUCLEOTIDE SEQUENCE</scope>
</reference>
<gene>
    <name evidence="2" type="ORF">OTI717_LOCUS32465</name>
</gene>
<dbReference type="EMBL" id="CAJOAX010010012">
    <property type="protein sequence ID" value="CAF4067235.1"/>
    <property type="molecule type" value="Genomic_DNA"/>
</dbReference>
<evidence type="ECO:0000313" key="3">
    <source>
        <dbReference type="Proteomes" id="UP000663823"/>
    </source>
</evidence>
<organism evidence="2 3">
    <name type="scientific">Rotaria sordida</name>
    <dbReference type="NCBI Taxonomy" id="392033"/>
    <lineage>
        <taxon>Eukaryota</taxon>
        <taxon>Metazoa</taxon>
        <taxon>Spiralia</taxon>
        <taxon>Gnathifera</taxon>
        <taxon>Rotifera</taxon>
        <taxon>Eurotatoria</taxon>
        <taxon>Bdelloidea</taxon>
        <taxon>Philodinida</taxon>
        <taxon>Philodinidae</taxon>
        <taxon>Rotaria</taxon>
    </lineage>
</organism>
<dbReference type="SUPFAM" id="SSF82185">
    <property type="entry name" value="Histone H3 K4-specific methyltransferase SET7/9 N-terminal domain"/>
    <property type="match status" value="1"/>
</dbReference>
<protein>
    <submittedName>
        <fullName evidence="2">Uncharacterized protein</fullName>
    </submittedName>
</protein>
<dbReference type="AlphaFoldDB" id="A0A819SVA5"/>
<evidence type="ECO:0000256" key="1">
    <source>
        <dbReference type="ARBA" id="ARBA00022737"/>
    </source>
</evidence>